<dbReference type="SMART" id="SM00419">
    <property type="entry name" value="HTH_CRP"/>
    <property type="match status" value="1"/>
</dbReference>
<dbReference type="SUPFAM" id="SSF46785">
    <property type="entry name" value="Winged helix' DNA-binding domain"/>
    <property type="match status" value="1"/>
</dbReference>
<dbReference type="InterPro" id="IPR050397">
    <property type="entry name" value="Env_Response_Regulators"/>
</dbReference>
<name>A0A5C0SCY4_CRATE</name>
<dbReference type="InterPro" id="IPR014710">
    <property type="entry name" value="RmlC-like_jellyroll"/>
</dbReference>
<dbReference type="PANTHER" id="PTHR24567">
    <property type="entry name" value="CRP FAMILY TRANSCRIPTIONAL REGULATORY PROTEIN"/>
    <property type="match status" value="1"/>
</dbReference>
<sequence>MFKDICKNCKNKLCAGTVNIFSNLSKNDLMKIVFKTGHQTYNKGDTLFYEGEKANKLFVINEGKVKLFKYTKDGKEQILHILSSGDFFGELNLFKEGEYSFNAKALEPVKLCTLTKEAMKEIVMEKPEIALKILEEIGERLTKLETLAQNLATNDVDVRIASLILELKEKHGKETSEGIVISLPLTRQDMSNYTGVARETISRKLKKFEEEQIIKLVGNKKLILINEEKLLEYV</sequence>
<dbReference type="SUPFAM" id="SSF51206">
    <property type="entry name" value="cAMP-binding domain-like"/>
    <property type="match status" value="1"/>
</dbReference>
<dbReference type="OrthoDB" id="9798104at2"/>
<dbReference type="EMBL" id="CP042243">
    <property type="protein sequence ID" value="QEK12395.1"/>
    <property type="molecule type" value="Genomic_DNA"/>
</dbReference>
<protein>
    <submittedName>
        <fullName evidence="6">Crp/Fnr family transcriptional regulator</fullName>
    </submittedName>
</protein>
<dbReference type="GO" id="GO:0003677">
    <property type="term" value="F:DNA binding"/>
    <property type="evidence" value="ECO:0007669"/>
    <property type="project" value="UniProtKB-KW"/>
</dbReference>
<dbReference type="InterPro" id="IPR000595">
    <property type="entry name" value="cNMP-bd_dom"/>
</dbReference>
<evidence type="ECO:0000259" key="4">
    <source>
        <dbReference type="PROSITE" id="PS50042"/>
    </source>
</evidence>
<dbReference type="GO" id="GO:0003700">
    <property type="term" value="F:DNA-binding transcription factor activity"/>
    <property type="evidence" value="ECO:0007669"/>
    <property type="project" value="TreeGrafter"/>
</dbReference>
<proteinExistence type="predicted"/>
<evidence type="ECO:0000256" key="2">
    <source>
        <dbReference type="ARBA" id="ARBA00023125"/>
    </source>
</evidence>
<dbReference type="Proteomes" id="UP000324646">
    <property type="component" value="Chromosome"/>
</dbReference>
<evidence type="ECO:0000313" key="6">
    <source>
        <dbReference type="EMBL" id="QEK12395.1"/>
    </source>
</evidence>
<feature type="domain" description="Cyclic nucleotide-binding" evidence="4">
    <location>
        <begin position="20"/>
        <end position="140"/>
    </location>
</feature>
<dbReference type="Gene3D" id="2.60.120.10">
    <property type="entry name" value="Jelly Rolls"/>
    <property type="match status" value="1"/>
</dbReference>
<dbReference type="PROSITE" id="PS51063">
    <property type="entry name" value="HTH_CRP_2"/>
    <property type="match status" value="1"/>
</dbReference>
<keyword evidence="2" id="KW-0238">DNA-binding</keyword>
<feature type="domain" description="HTH crp-type" evidence="5">
    <location>
        <begin position="154"/>
        <end position="228"/>
    </location>
</feature>
<evidence type="ECO:0000313" key="7">
    <source>
        <dbReference type="Proteomes" id="UP000324646"/>
    </source>
</evidence>
<dbReference type="Gene3D" id="1.10.10.10">
    <property type="entry name" value="Winged helix-like DNA-binding domain superfamily/Winged helix DNA-binding domain"/>
    <property type="match status" value="1"/>
</dbReference>
<accession>A0A5C0SCY4</accession>
<keyword evidence="1" id="KW-0805">Transcription regulation</keyword>
<dbReference type="PRINTS" id="PR00034">
    <property type="entry name" value="HTHCRP"/>
</dbReference>
<dbReference type="Pfam" id="PF13545">
    <property type="entry name" value="HTH_Crp_2"/>
    <property type="match status" value="1"/>
</dbReference>
<dbReference type="InterPro" id="IPR018490">
    <property type="entry name" value="cNMP-bd_dom_sf"/>
</dbReference>
<dbReference type="CDD" id="cd00038">
    <property type="entry name" value="CAP_ED"/>
    <property type="match status" value="1"/>
</dbReference>
<keyword evidence="3" id="KW-0804">Transcription</keyword>
<gene>
    <name evidence="6" type="ORF">FQB35_08400</name>
</gene>
<evidence type="ECO:0000256" key="1">
    <source>
        <dbReference type="ARBA" id="ARBA00023015"/>
    </source>
</evidence>
<evidence type="ECO:0000259" key="5">
    <source>
        <dbReference type="PROSITE" id="PS51063"/>
    </source>
</evidence>
<dbReference type="InterPro" id="IPR012318">
    <property type="entry name" value="HTH_CRP"/>
</dbReference>
<organism evidence="6 7">
    <name type="scientific">Crassaminicella thermophila</name>
    <dbReference type="NCBI Taxonomy" id="2599308"/>
    <lineage>
        <taxon>Bacteria</taxon>
        <taxon>Bacillati</taxon>
        <taxon>Bacillota</taxon>
        <taxon>Clostridia</taxon>
        <taxon>Eubacteriales</taxon>
        <taxon>Clostridiaceae</taxon>
        <taxon>Crassaminicella</taxon>
    </lineage>
</organism>
<dbReference type="GO" id="GO:0005829">
    <property type="term" value="C:cytosol"/>
    <property type="evidence" value="ECO:0007669"/>
    <property type="project" value="TreeGrafter"/>
</dbReference>
<dbReference type="SMART" id="SM00100">
    <property type="entry name" value="cNMP"/>
    <property type="match status" value="1"/>
</dbReference>
<dbReference type="RefSeq" id="WP_148809550.1">
    <property type="nucleotide sequence ID" value="NZ_CP042243.1"/>
</dbReference>
<dbReference type="AlphaFoldDB" id="A0A5C0SCY4"/>
<dbReference type="PROSITE" id="PS50042">
    <property type="entry name" value="CNMP_BINDING_3"/>
    <property type="match status" value="1"/>
</dbReference>
<evidence type="ECO:0000256" key="3">
    <source>
        <dbReference type="ARBA" id="ARBA00023163"/>
    </source>
</evidence>
<reference evidence="6 7" key="1">
    <citation type="submission" date="2019-07" db="EMBL/GenBank/DDBJ databases">
        <title>Complete genome of Crassaminicella thermophila SY095.</title>
        <authorList>
            <person name="Li X."/>
        </authorList>
    </citation>
    <scope>NUCLEOTIDE SEQUENCE [LARGE SCALE GENOMIC DNA]</scope>
    <source>
        <strain evidence="6 7">SY095</strain>
    </source>
</reference>
<keyword evidence="7" id="KW-1185">Reference proteome</keyword>
<dbReference type="KEGG" id="crs:FQB35_08400"/>
<dbReference type="CDD" id="cd00092">
    <property type="entry name" value="HTH_CRP"/>
    <property type="match status" value="1"/>
</dbReference>
<dbReference type="InterPro" id="IPR036388">
    <property type="entry name" value="WH-like_DNA-bd_sf"/>
</dbReference>
<dbReference type="InterPro" id="IPR036390">
    <property type="entry name" value="WH_DNA-bd_sf"/>
</dbReference>
<dbReference type="Pfam" id="PF00027">
    <property type="entry name" value="cNMP_binding"/>
    <property type="match status" value="1"/>
</dbReference>
<dbReference type="PANTHER" id="PTHR24567:SF28">
    <property type="entry name" value="LISTERIOLYSIN REGULATORY PROTEIN"/>
    <property type="match status" value="1"/>
</dbReference>